<sequence>MTPRPIGEGHLRAGRGATGPARRRSGPAGLFRLAVALVVTGWMSLLPAAATAEPLSPPTASGAGQGLGTGTSDQAQALREEIARLAAAGRLRAMIPLLERLLSLDPSDGPARLQLATALAETGQDDRARHHYRMVRGARDLPPEIRDHVDASLGALDRRRNWEGYFRFATIRETNPAQQTEVTGFTLGGLDYVIREADRAKPAQGVDVGLGVALLPPLAPDLRARLGLRLDAQIFDGDAPDDVTARLSAGLLRFADRGQRFSVEIYGAERRLDDDPYTRTRGVELAYSRMLGQRSAAYLRLSAEREDHVGTPFHVGTRAASLTLSRVISPQLSVYGGLRLEGRQSGDPGLAGAGASVSLGGQYQFEGGYRLGLTLFHERNRYDGRHALFGIPRKDRRSIVTLQIGNSNLSLGGFSPTLNLGYERQRSTIPFNRYRNLTASIGLTREF</sequence>
<dbReference type="SUPFAM" id="SSF48452">
    <property type="entry name" value="TPR-like"/>
    <property type="match status" value="1"/>
</dbReference>
<organism evidence="3 4">
    <name type="scientific">Paracoccus isoporae</name>
    <dbReference type="NCBI Taxonomy" id="591205"/>
    <lineage>
        <taxon>Bacteria</taxon>
        <taxon>Pseudomonadati</taxon>
        <taxon>Pseudomonadota</taxon>
        <taxon>Alphaproteobacteria</taxon>
        <taxon>Rhodobacterales</taxon>
        <taxon>Paracoccaceae</taxon>
        <taxon>Paracoccus</taxon>
    </lineage>
</organism>
<protein>
    <submittedName>
        <fullName evidence="3">Transcriptional activator domain-containing protein</fullName>
    </submittedName>
</protein>
<keyword evidence="4" id="KW-1185">Reference proteome</keyword>
<dbReference type="InterPro" id="IPR011990">
    <property type="entry name" value="TPR-like_helical_dom_sf"/>
</dbReference>
<evidence type="ECO:0000313" key="4">
    <source>
        <dbReference type="Proteomes" id="UP000199344"/>
    </source>
</evidence>
<dbReference type="OrthoDB" id="7815280at2"/>
<proteinExistence type="predicted"/>
<feature type="domain" description="Surface lipoprotein assembly modifier C-terminal" evidence="2">
    <location>
        <begin position="162"/>
        <end position="447"/>
    </location>
</feature>
<dbReference type="Proteomes" id="UP000199344">
    <property type="component" value="Unassembled WGS sequence"/>
</dbReference>
<dbReference type="Gene3D" id="1.25.40.10">
    <property type="entry name" value="Tetratricopeptide repeat domain"/>
    <property type="match status" value="1"/>
</dbReference>
<dbReference type="STRING" id="591205.SAMN05421538_102290"/>
<name>A0A1G6X2W4_9RHOB</name>
<evidence type="ECO:0000259" key="2">
    <source>
        <dbReference type="Pfam" id="PF04575"/>
    </source>
</evidence>
<gene>
    <name evidence="3" type="ORF">SAMN05421538_102290</name>
</gene>
<reference evidence="3 4" key="1">
    <citation type="submission" date="2016-10" db="EMBL/GenBank/DDBJ databases">
        <authorList>
            <person name="de Groot N.N."/>
        </authorList>
    </citation>
    <scope>NUCLEOTIDE SEQUENCE [LARGE SCALE GENOMIC DNA]</scope>
    <source>
        <strain evidence="3 4">DSM 22220</strain>
    </source>
</reference>
<dbReference type="Pfam" id="PF04575">
    <property type="entry name" value="SlipAM"/>
    <property type="match status" value="1"/>
</dbReference>
<evidence type="ECO:0000313" key="3">
    <source>
        <dbReference type="EMBL" id="SDD72550.1"/>
    </source>
</evidence>
<dbReference type="InterPro" id="IPR007655">
    <property type="entry name" value="Slam_C"/>
</dbReference>
<dbReference type="Pfam" id="PF14559">
    <property type="entry name" value="TPR_19"/>
    <property type="match status" value="1"/>
</dbReference>
<feature type="region of interest" description="Disordered" evidence="1">
    <location>
        <begin position="1"/>
        <end position="25"/>
    </location>
</feature>
<evidence type="ECO:0000256" key="1">
    <source>
        <dbReference type="SAM" id="MobiDB-lite"/>
    </source>
</evidence>
<dbReference type="EMBL" id="FNAH01000002">
    <property type="protein sequence ID" value="SDD72550.1"/>
    <property type="molecule type" value="Genomic_DNA"/>
</dbReference>
<dbReference type="AlphaFoldDB" id="A0A1G6X2W4"/>
<feature type="region of interest" description="Disordered" evidence="1">
    <location>
        <begin position="52"/>
        <end position="73"/>
    </location>
</feature>
<accession>A0A1G6X2W4</accession>